<protein>
    <submittedName>
        <fullName evidence="1">Uncharacterized protein</fullName>
    </submittedName>
</protein>
<name>A0ABZ1NDM0_9NOCA</name>
<accession>A0ABZ1NDM0</accession>
<proteinExistence type="predicted"/>
<keyword evidence="2" id="KW-1185">Reference proteome</keyword>
<organism evidence="1 2">
    <name type="scientific">Nocardia salmonicida</name>
    <dbReference type="NCBI Taxonomy" id="53431"/>
    <lineage>
        <taxon>Bacteria</taxon>
        <taxon>Bacillati</taxon>
        <taxon>Actinomycetota</taxon>
        <taxon>Actinomycetes</taxon>
        <taxon>Mycobacteriales</taxon>
        <taxon>Nocardiaceae</taxon>
        <taxon>Nocardia</taxon>
    </lineage>
</organism>
<reference evidence="1 2" key="1">
    <citation type="submission" date="2022-10" db="EMBL/GenBank/DDBJ databases">
        <title>The complete genomes of actinobacterial strains from the NBC collection.</title>
        <authorList>
            <person name="Joergensen T.S."/>
            <person name="Alvarez Arevalo M."/>
            <person name="Sterndorff E.B."/>
            <person name="Faurdal D."/>
            <person name="Vuksanovic O."/>
            <person name="Mourched A.-S."/>
            <person name="Charusanti P."/>
            <person name="Shaw S."/>
            <person name="Blin K."/>
            <person name="Weber T."/>
        </authorList>
    </citation>
    <scope>NUCLEOTIDE SEQUENCE [LARGE SCALE GENOMIC DNA]</scope>
    <source>
        <strain evidence="1 2">NBC_01413</strain>
    </source>
</reference>
<evidence type="ECO:0000313" key="1">
    <source>
        <dbReference type="EMBL" id="WTY37985.1"/>
    </source>
</evidence>
<evidence type="ECO:0000313" key="2">
    <source>
        <dbReference type="Proteomes" id="UP001621418"/>
    </source>
</evidence>
<dbReference type="RefSeq" id="WP_405149919.1">
    <property type="nucleotide sequence ID" value="NZ_CP109527.1"/>
</dbReference>
<dbReference type="EMBL" id="CP109527">
    <property type="protein sequence ID" value="WTY37985.1"/>
    <property type="molecule type" value="Genomic_DNA"/>
</dbReference>
<gene>
    <name evidence="1" type="ORF">OG308_09165</name>
</gene>
<dbReference type="Proteomes" id="UP001621418">
    <property type="component" value="Chromosome"/>
</dbReference>
<sequence length="93" mass="10225">MKRGMVTESHVVTYCDTCGDILTDADGESICFDSTNQAVSFLTADRASGWVYDGDTVRCDICVATQQCQRDGHQFTALECTVCGIFPADHKEY</sequence>